<dbReference type="EMBL" id="MNPL01007342">
    <property type="protein sequence ID" value="OQR74812.1"/>
    <property type="molecule type" value="Genomic_DNA"/>
</dbReference>
<evidence type="ECO:0000313" key="2">
    <source>
        <dbReference type="Proteomes" id="UP000192247"/>
    </source>
</evidence>
<reference evidence="1 2" key="1">
    <citation type="journal article" date="2017" name="Gigascience">
        <title>Draft genome of the honey bee ectoparasitic mite, Tropilaelaps mercedesae, is shaped by the parasitic life history.</title>
        <authorList>
            <person name="Dong X."/>
            <person name="Armstrong S.D."/>
            <person name="Xia D."/>
            <person name="Makepeace B.L."/>
            <person name="Darby A.C."/>
            <person name="Kadowaki T."/>
        </authorList>
    </citation>
    <scope>NUCLEOTIDE SEQUENCE [LARGE SCALE GENOMIC DNA]</scope>
    <source>
        <strain evidence="1">Wuxi-XJTLU</strain>
    </source>
</reference>
<gene>
    <name evidence="1" type="ORF">BIW11_03356</name>
</gene>
<proteinExistence type="predicted"/>
<organism evidence="1 2">
    <name type="scientific">Tropilaelaps mercedesae</name>
    <dbReference type="NCBI Taxonomy" id="418985"/>
    <lineage>
        <taxon>Eukaryota</taxon>
        <taxon>Metazoa</taxon>
        <taxon>Ecdysozoa</taxon>
        <taxon>Arthropoda</taxon>
        <taxon>Chelicerata</taxon>
        <taxon>Arachnida</taxon>
        <taxon>Acari</taxon>
        <taxon>Parasitiformes</taxon>
        <taxon>Mesostigmata</taxon>
        <taxon>Gamasina</taxon>
        <taxon>Dermanyssoidea</taxon>
        <taxon>Laelapidae</taxon>
        <taxon>Tropilaelaps</taxon>
    </lineage>
</organism>
<accession>A0A1V9XN46</accession>
<dbReference type="InParanoid" id="A0A1V9XN46"/>
<evidence type="ECO:0000313" key="1">
    <source>
        <dbReference type="EMBL" id="OQR74812.1"/>
    </source>
</evidence>
<dbReference type="AlphaFoldDB" id="A0A1V9XN46"/>
<keyword evidence="2" id="KW-1185">Reference proteome</keyword>
<sequence>MCAKYATLTNRKNGAITYFVDNVLYDGLLDGKVYPSDFSNKFKPLQELQTAIEEDHETTNENARRFLALLIKTLLPATSVILKITAAVVLIVAGGTPLTAGLMYASAIALDTVTQILKSRLVCDILVTFLAASDSGQALNKTLSNRYVKKVSSLLLHEVVTGSIRVCHSLSEGNFFK</sequence>
<comment type="caution">
    <text evidence="1">The sequence shown here is derived from an EMBL/GenBank/DDBJ whole genome shotgun (WGS) entry which is preliminary data.</text>
</comment>
<dbReference type="Proteomes" id="UP000192247">
    <property type="component" value="Unassembled WGS sequence"/>
</dbReference>
<protein>
    <submittedName>
        <fullName evidence="1">Uncharacterized protein</fullName>
    </submittedName>
</protein>
<name>A0A1V9XN46_9ACAR</name>